<gene>
    <name evidence="10" type="ORF">HUJ06_031586</name>
</gene>
<dbReference type="EMBL" id="DUZY01000002">
    <property type="protein sequence ID" value="DAD30118.1"/>
    <property type="molecule type" value="Genomic_DNA"/>
</dbReference>
<dbReference type="GO" id="GO:0048367">
    <property type="term" value="P:shoot system development"/>
    <property type="evidence" value="ECO:0007669"/>
    <property type="project" value="UniProtKB-ARBA"/>
</dbReference>
<comment type="caution">
    <text evidence="10">The sequence shown here is derived from an EMBL/GenBank/DDBJ whole genome shotgun (WGS) entry which is preliminary data.</text>
</comment>
<dbReference type="InterPro" id="IPR012552">
    <property type="entry name" value="DVL"/>
</dbReference>
<organism evidence="10 11">
    <name type="scientific">Nelumbo nucifera</name>
    <name type="common">Sacred lotus</name>
    <dbReference type="NCBI Taxonomy" id="4432"/>
    <lineage>
        <taxon>Eukaryota</taxon>
        <taxon>Viridiplantae</taxon>
        <taxon>Streptophyta</taxon>
        <taxon>Embryophyta</taxon>
        <taxon>Tracheophyta</taxon>
        <taxon>Spermatophyta</taxon>
        <taxon>Magnoliopsida</taxon>
        <taxon>Proteales</taxon>
        <taxon>Nelumbonaceae</taxon>
        <taxon>Nelumbo</taxon>
    </lineage>
</organism>
<reference evidence="10 11" key="1">
    <citation type="journal article" date="2020" name="Mol. Biol. Evol.">
        <title>Distinct Expression and Methylation Patterns for Genes with Different Fates following a Single Whole-Genome Duplication in Flowering Plants.</title>
        <authorList>
            <person name="Shi T."/>
            <person name="Rahmani R.S."/>
            <person name="Gugger P.F."/>
            <person name="Wang M."/>
            <person name="Li H."/>
            <person name="Zhang Y."/>
            <person name="Li Z."/>
            <person name="Wang Q."/>
            <person name="Van de Peer Y."/>
            <person name="Marchal K."/>
            <person name="Chen J."/>
        </authorList>
    </citation>
    <scope>NUCLEOTIDE SEQUENCE [LARGE SCALE GENOMIC DNA]</scope>
    <source>
        <tissue evidence="10">Leaf</tissue>
    </source>
</reference>
<evidence type="ECO:0000256" key="9">
    <source>
        <dbReference type="SAM" id="Phobius"/>
    </source>
</evidence>
<dbReference type="InterPro" id="IPR051525">
    <property type="entry name" value="DVL_RTFL_regulatory"/>
</dbReference>
<comment type="subcellular location">
    <subcellularLocation>
        <location evidence="1">Cell membrane</location>
        <topology evidence="1">Single-pass membrane protein</topology>
    </subcellularLocation>
</comment>
<dbReference type="Proteomes" id="UP000607653">
    <property type="component" value="Unassembled WGS sequence"/>
</dbReference>
<keyword evidence="6 9" id="KW-0472">Membrane</keyword>
<keyword evidence="3" id="KW-1003">Cell membrane</keyword>
<evidence type="ECO:0000256" key="6">
    <source>
        <dbReference type="ARBA" id="ARBA00023136"/>
    </source>
</evidence>
<evidence type="ECO:0000313" key="11">
    <source>
        <dbReference type="Proteomes" id="UP000607653"/>
    </source>
</evidence>
<sequence>MKEMMGDLQSSSFSSSSSSSSSSSIGKASRRLGRRCMTMGKQQRTRFYILRRCITILLCWHAHAIRD</sequence>
<keyword evidence="2" id="KW-0217">Developmental protein</keyword>
<dbReference type="PANTHER" id="PTHR33102">
    <property type="entry name" value="DVL19-RELATED-RELATED"/>
    <property type="match status" value="1"/>
</dbReference>
<evidence type="ECO:0000313" key="10">
    <source>
        <dbReference type="EMBL" id="DAD30118.1"/>
    </source>
</evidence>
<keyword evidence="4 9" id="KW-0812">Transmembrane</keyword>
<proteinExistence type="inferred from homology"/>
<keyword evidence="5 9" id="KW-1133">Transmembrane helix</keyword>
<evidence type="ECO:0000256" key="7">
    <source>
        <dbReference type="ARBA" id="ARBA00024340"/>
    </source>
</evidence>
<protein>
    <recommendedName>
        <fullName evidence="12">DVL-like protein</fullName>
    </recommendedName>
</protein>
<name>A0A822YL83_NELNU</name>
<comment type="similarity">
    <text evidence="7">Belongs to the DVL/RTFL small polypeptides family.</text>
</comment>
<evidence type="ECO:0000256" key="1">
    <source>
        <dbReference type="ARBA" id="ARBA00004162"/>
    </source>
</evidence>
<feature type="compositionally biased region" description="Low complexity" evidence="8">
    <location>
        <begin position="10"/>
        <end position="24"/>
    </location>
</feature>
<accession>A0A822YL83</accession>
<keyword evidence="11" id="KW-1185">Reference proteome</keyword>
<evidence type="ECO:0000256" key="3">
    <source>
        <dbReference type="ARBA" id="ARBA00022475"/>
    </source>
</evidence>
<dbReference type="GO" id="GO:0005886">
    <property type="term" value="C:plasma membrane"/>
    <property type="evidence" value="ECO:0007669"/>
    <property type="project" value="UniProtKB-SubCell"/>
</dbReference>
<dbReference type="Pfam" id="PF08137">
    <property type="entry name" value="DVL"/>
    <property type="match status" value="1"/>
</dbReference>
<evidence type="ECO:0000256" key="5">
    <source>
        <dbReference type="ARBA" id="ARBA00022989"/>
    </source>
</evidence>
<evidence type="ECO:0000256" key="2">
    <source>
        <dbReference type="ARBA" id="ARBA00022473"/>
    </source>
</evidence>
<evidence type="ECO:0000256" key="8">
    <source>
        <dbReference type="SAM" id="MobiDB-lite"/>
    </source>
</evidence>
<feature type="region of interest" description="Disordered" evidence="8">
    <location>
        <begin position="1"/>
        <end position="36"/>
    </location>
</feature>
<evidence type="ECO:0000256" key="4">
    <source>
        <dbReference type="ARBA" id="ARBA00022692"/>
    </source>
</evidence>
<dbReference type="AlphaFoldDB" id="A0A822YL83"/>
<feature type="transmembrane region" description="Helical" evidence="9">
    <location>
        <begin position="47"/>
        <end position="65"/>
    </location>
</feature>
<evidence type="ECO:0008006" key="12">
    <source>
        <dbReference type="Google" id="ProtNLM"/>
    </source>
</evidence>
<dbReference type="GO" id="GO:0008285">
    <property type="term" value="P:negative regulation of cell population proliferation"/>
    <property type="evidence" value="ECO:0007669"/>
    <property type="project" value="InterPro"/>
</dbReference>